<evidence type="ECO:0000313" key="1">
    <source>
        <dbReference type="EMBL" id="MBW2962285.1"/>
    </source>
</evidence>
<dbReference type="InterPro" id="IPR048166">
    <property type="entry name" value="VVA0879-like"/>
</dbReference>
<organism evidence="1 2">
    <name type="scientific">Mesonia aestuariivivens</name>
    <dbReference type="NCBI Taxonomy" id="2796128"/>
    <lineage>
        <taxon>Bacteria</taxon>
        <taxon>Pseudomonadati</taxon>
        <taxon>Bacteroidota</taxon>
        <taxon>Flavobacteriia</taxon>
        <taxon>Flavobacteriales</taxon>
        <taxon>Flavobacteriaceae</taxon>
        <taxon>Mesonia</taxon>
    </lineage>
</organism>
<sequence length="101" mass="11824">MNLLKFKDWKKKAENLFGENIEDWKFQCPSCKGVQTLKDFKEAKIKDPETKFYFSCIGRWVENKGCKWTLGGLLQIHKTEVINKDGESIPVFEFDNSTVEK</sequence>
<protein>
    <submittedName>
        <fullName evidence="1">Dolichyl-diphosphooligosaccharide--protein glycosyltransferase subunit 2</fullName>
    </submittedName>
</protein>
<keyword evidence="2" id="KW-1185">Reference proteome</keyword>
<evidence type="ECO:0000313" key="2">
    <source>
        <dbReference type="Proteomes" id="UP000719267"/>
    </source>
</evidence>
<dbReference type="NCBIfam" id="NF041591">
    <property type="entry name" value="CxxC_VVA0879"/>
    <property type="match status" value="1"/>
</dbReference>
<comment type="caution">
    <text evidence="1">The sequence shown here is derived from an EMBL/GenBank/DDBJ whole genome shotgun (WGS) entry which is preliminary data.</text>
</comment>
<accession>A0ABS6W349</accession>
<reference evidence="1 2" key="1">
    <citation type="submission" date="2021-07" db="EMBL/GenBank/DDBJ databases">
        <title>Mesonia aestuariivivens sp. nov., isolated from a tidal flat.</title>
        <authorList>
            <person name="Kim Y.-O."/>
            <person name="Yoon J.-H."/>
        </authorList>
    </citation>
    <scope>NUCLEOTIDE SEQUENCE [LARGE SCALE GENOMIC DNA]</scope>
    <source>
        <strain evidence="1 2">JHPTF-M18</strain>
    </source>
</reference>
<dbReference type="Proteomes" id="UP000719267">
    <property type="component" value="Unassembled WGS sequence"/>
</dbReference>
<dbReference type="EMBL" id="JAHWDF010000011">
    <property type="protein sequence ID" value="MBW2962285.1"/>
    <property type="molecule type" value="Genomic_DNA"/>
</dbReference>
<gene>
    <name evidence="1" type="ORF">KW502_10785</name>
</gene>
<dbReference type="RefSeq" id="WP_219040570.1">
    <property type="nucleotide sequence ID" value="NZ_JAHWDF010000011.1"/>
</dbReference>
<proteinExistence type="predicted"/>
<name>A0ABS6W349_9FLAO</name>